<proteinExistence type="predicted"/>
<dbReference type="AlphaFoldDB" id="A0A9N9QL08"/>
<evidence type="ECO:0000313" key="2">
    <source>
        <dbReference type="EMBL" id="CAG9782323.1"/>
    </source>
</evidence>
<organism evidence="2 3">
    <name type="scientific">Diatraea saccharalis</name>
    <name type="common">sugarcane borer</name>
    <dbReference type="NCBI Taxonomy" id="40085"/>
    <lineage>
        <taxon>Eukaryota</taxon>
        <taxon>Metazoa</taxon>
        <taxon>Ecdysozoa</taxon>
        <taxon>Arthropoda</taxon>
        <taxon>Hexapoda</taxon>
        <taxon>Insecta</taxon>
        <taxon>Pterygota</taxon>
        <taxon>Neoptera</taxon>
        <taxon>Endopterygota</taxon>
        <taxon>Lepidoptera</taxon>
        <taxon>Glossata</taxon>
        <taxon>Ditrysia</taxon>
        <taxon>Pyraloidea</taxon>
        <taxon>Crambidae</taxon>
        <taxon>Crambinae</taxon>
        <taxon>Diatraea</taxon>
    </lineage>
</organism>
<sequence length="101" mass="12022">MESSHVFCVTCNRDIYDKTVKFTTNTLEKNKSVLKIRKKHNLKFNDISLPEEVNENTGYLVKCYKNFLAVIKKYRENEPSTSSIYITIYITIFFMNLYILY</sequence>
<gene>
    <name evidence="2" type="ORF">DIATSA_LOCUS595</name>
</gene>
<accession>A0A9N9QL08</accession>
<keyword evidence="3" id="KW-1185">Reference proteome</keyword>
<keyword evidence="1" id="KW-1133">Transmembrane helix</keyword>
<keyword evidence="1" id="KW-0812">Transmembrane</keyword>
<dbReference type="EMBL" id="OU893332">
    <property type="protein sequence ID" value="CAG9782323.1"/>
    <property type="molecule type" value="Genomic_DNA"/>
</dbReference>
<evidence type="ECO:0000256" key="1">
    <source>
        <dbReference type="SAM" id="Phobius"/>
    </source>
</evidence>
<keyword evidence="1" id="KW-0472">Membrane</keyword>
<feature type="transmembrane region" description="Helical" evidence="1">
    <location>
        <begin position="82"/>
        <end position="100"/>
    </location>
</feature>
<reference evidence="2" key="1">
    <citation type="submission" date="2021-12" db="EMBL/GenBank/DDBJ databases">
        <authorList>
            <person name="King R."/>
        </authorList>
    </citation>
    <scope>NUCLEOTIDE SEQUENCE</scope>
</reference>
<reference evidence="2" key="2">
    <citation type="submission" date="2022-10" db="EMBL/GenBank/DDBJ databases">
        <authorList>
            <consortium name="ENA_rothamsted_submissions"/>
            <consortium name="culmorum"/>
            <person name="King R."/>
        </authorList>
    </citation>
    <scope>NUCLEOTIDE SEQUENCE</scope>
</reference>
<dbReference type="Proteomes" id="UP001153714">
    <property type="component" value="Chromosome 1"/>
</dbReference>
<evidence type="ECO:0000313" key="3">
    <source>
        <dbReference type="Proteomes" id="UP001153714"/>
    </source>
</evidence>
<name>A0A9N9QL08_9NEOP</name>
<dbReference type="OrthoDB" id="6929715at2759"/>
<protein>
    <submittedName>
        <fullName evidence="2">Uncharacterized protein</fullName>
    </submittedName>
</protein>